<proteinExistence type="predicted"/>
<dbReference type="Pfam" id="PF09346">
    <property type="entry name" value="SMI1_KNR4"/>
    <property type="match status" value="1"/>
</dbReference>
<dbReference type="InterPro" id="IPR051873">
    <property type="entry name" value="KNR4/SMI1_regulator"/>
</dbReference>
<evidence type="ECO:0000259" key="1">
    <source>
        <dbReference type="SMART" id="SM00860"/>
    </source>
</evidence>
<name>A0ABY2AQ22_9GAMM</name>
<dbReference type="Gene3D" id="3.40.1580.10">
    <property type="entry name" value="SMI1/KNR4-like"/>
    <property type="match status" value="1"/>
</dbReference>
<evidence type="ECO:0000313" key="3">
    <source>
        <dbReference type="Proteomes" id="UP000292554"/>
    </source>
</evidence>
<comment type="caution">
    <text evidence="2">The sequence shown here is derived from an EMBL/GenBank/DDBJ whole genome shotgun (WGS) entry which is preliminary data.</text>
</comment>
<gene>
    <name evidence="2" type="ORF">EZV61_04855</name>
</gene>
<sequence>MMTTWNDLTNKIESKFPTFLGALSAPTDTNALNEISALIETSLPETFLNIYRHSDGEKLRATGYVFGLSLLSTEKIVHELKGWRDVIDQGLDGLSDSCTSHQEGKIKCEYANTKWLPLLGDWSGNFIGLDFDPGPEGKQGQVINFGRDEEHKYVFADSLDEFMDLLDRLLESAEITIDEEGGYAYQETHFIDALKELATQ</sequence>
<protein>
    <recommendedName>
        <fullName evidence="1">Knr4/Smi1-like domain-containing protein</fullName>
    </recommendedName>
</protein>
<keyword evidence="3" id="KW-1185">Reference proteome</keyword>
<dbReference type="Proteomes" id="UP000292554">
    <property type="component" value="Unassembled WGS sequence"/>
</dbReference>
<feature type="domain" description="Knr4/Smi1-like" evidence="1">
    <location>
        <begin position="26"/>
        <end position="165"/>
    </location>
</feature>
<dbReference type="PANTHER" id="PTHR47432">
    <property type="entry name" value="CELL WALL ASSEMBLY REGULATOR SMI1"/>
    <property type="match status" value="1"/>
</dbReference>
<dbReference type="InterPro" id="IPR018958">
    <property type="entry name" value="Knr4/Smi1-like_dom"/>
</dbReference>
<dbReference type="EMBL" id="SJXE01000001">
    <property type="protein sequence ID" value="TCI05291.1"/>
    <property type="molecule type" value="Genomic_DNA"/>
</dbReference>
<accession>A0ABY2AQ22</accession>
<evidence type="ECO:0000313" key="2">
    <source>
        <dbReference type="EMBL" id="TCI05291.1"/>
    </source>
</evidence>
<organism evidence="2 3">
    <name type="scientific">Corallincola luteus</name>
    <dbReference type="NCBI Taxonomy" id="1775177"/>
    <lineage>
        <taxon>Bacteria</taxon>
        <taxon>Pseudomonadati</taxon>
        <taxon>Pseudomonadota</taxon>
        <taxon>Gammaproteobacteria</taxon>
        <taxon>Alteromonadales</taxon>
        <taxon>Psychromonadaceae</taxon>
        <taxon>Corallincola</taxon>
    </lineage>
</organism>
<reference evidence="2 3" key="1">
    <citation type="submission" date="2019-02" db="EMBL/GenBank/DDBJ databases">
        <title>Corallincola luteus sp. nov., a marine bacterium isolated from surface sediment of Bohai Sea in China.</title>
        <authorList>
            <person name="Ren Q."/>
        </authorList>
    </citation>
    <scope>NUCLEOTIDE SEQUENCE [LARGE SCALE GENOMIC DNA]</scope>
    <source>
        <strain evidence="2 3">DASS28</strain>
    </source>
</reference>
<dbReference type="PANTHER" id="PTHR47432:SF1">
    <property type="entry name" value="CELL WALL ASSEMBLY REGULATOR SMI1"/>
    <property type="match status" value="1"/>
</dbReference>
<dbReference type="SUPFAM" id="SSF160631">
    <property type="entry name" value="SMI1/KNR4-like"/>
    <property type="match status" value="1"/>
</dbReference>
<dbReference type="SMART" id="SM00860">
    <property type="entry name" value="SMI1_KNR4"/>
    <property type="match status" value="1"/>
</dbReference>
<dbReference type="InterPro" id="IPR037883">
    <property type="entry name" value="Knr4/Smi1-like_sf"/>
</dbReference>